<protein>
    <recommendedName>
        <fullName evidence="4">Anti-sigma factor</fullName>
    </recommendedName>
</protein>
<keyword evidence="1" id="KW-0175">Coiled coil</keyword>
<evidence type="ECO:0008006" key="4">
    <source>
        <dbReference type="Google" id="ProtNLM"/>
    </source>
</evidence>
<dbReference type="Proteomes" id="UP001597459">
    <property type="component" value="Unassembled WGS sequence"/>
</dbReference>
<keyword evidence="3" id="KW-1185">Reference proteome</keyword>
<evidence type="ECO:0000256" key="1">
    <source>
        <dbReference type="SAM" id="Coils"/>
    </source>
</evidence>
<sequence>MAQDIRELLKQDTHVSSERIRKGHQDRFLARLNEQLPIENPKKSTKYTWLKVAASVAVIVSISLTAFNQFGSSQNTNDGVVGLDKDKIKDATVLVEKQSSVLADYSPQYKETENAFLTNVKYRLSKIEVTDDNRELVESFMVRLKDLHEEYQRLNKELMEEGPSMQSIQAMKDNLEMRITLLNRLENKLKEQEDIENDNYNEIHV</sequence>
<feature type="coiled-coil region" evidence="1">
    <location>
        <begin position="137"/>
        <end position="202"/>
    </location>
</feature>
<evidence type="ECO:0000313" key="2">
    <source>
        <dbReference type="EMBL" id="MFD2589883.1"/>
    </source>
</evidence>
<reference evidence="3" key="1">
    <citation type="journal article" date="2019" name="Int. J. Syst. Evol. Microbiol.">
        <title>The Global Catalogue of Microorganisms (GCM) 10K type strain sequencing project: providing services to taxonomists for standard genome sequencing and annotation.</title>
        <authorList>
            <consortium name="The Broad Institute Genomics Platform"/>
            <consortium name="The Broad Institute Genome Sequencing Center for Infectious Disease"/>
            <person name="Wu L."/>
            <person name="Ma J."/>
        </authorList>
    </citation>
    <scope>NUCLEOTIDE SEQUENCE [LARGE SCALE GENOMIC DNA]</scope>
    <source>
        <strain evidence="3">KCTC 42423</strain>
    </source>
</reference>
<dbReference type="RefSeq" id="WP_378256179.1">
    <property type="nucleotide sequence ID" value="NZ_JBHSJV010000001.1"/>
</dbReference>
<proteinExistence type="predicted"/>
<evidence type="ECO:0000313" key="3">
    <source>
        <dbReference type="Proteomes" id="UP001597459"/>
    </source>
</evidence>
<accession>A0ABW5N6Q8</accession>
<comment type="caution">
    <text evidence="2">The sequence shown here is derived from an EMBL/GenBank/DDBJ whole genome shotgun (WGS) entry which is preliminary data.</text>
</comment>
<name>A0ABW5N6Q8_9FLAO</name>
<gene>
    <name evidence="2" type="ORF">ACFSTE_03515</name>
</gene>
<dbReference type="EMBL" id="JBHULX010000002">
    <property type="protein sequence ID" value="MFD2589883.1"/>
    <property type="molecule type" value="Genomic_DNA"/>
</dbReference>
<organism evidence="2 3">
    <name type="scientific">Aquimarina hainanensis</name>
    <dbReference type="NCBI Taxonomy" id="1578017"/>
    <lineage>
        <taxon>Bacteria</taxon>
        <taxon>Pseudomonadati</taxon>
        <taxon>Bacteroidota</taxon>
        <taxon>Flavobacteriia</taxon>
        <taxon>Flavobacteriales</taxon>
        <taxon>Flavobacteriaceae</taxon>
        <taxon>Aquimarina</taxon>
    </lineage>
</organism>